<sequence>MSTDGRDKVEYFYNVRTRMVEKGRLSNWDDLMGPYPTREEAERAFEIAKERSSSWDDDDARWSGDKG</sequence>
<reference evidence="2 3" key="1">
    <citation type="submission" date="2023-09" db="EMBL/GenBank/DDBJ databases">
        <title>Demequina sp. a novel bacteria isolated from Capsicum annuum.</title>
        <authorList>
            <person name="Humaira Z."/>
            <person name="Lee J."/>
            <person name="Cho D."/>
        </authorList>
    </citation>
    <scope>NUCLEOTIDE SEQUENCE [LARGE SCALE GENOMIC DNA]</scope>
    <source>
        <strain evidence="2 3">OYTSA14</strain>
    </source>
</reference>
<accession>A0AA96F899</accession>
<protein>
    <submittedName>
        <fullName evidence="2">SPOR domain-containing protein</fullName>
    </submittedName>
</protein>
<evidence type="ECO:0000313" key="2">
    <source>
        <dbReference type="EMBL" id="WNM25608.1"/>
    </source>
</evidence>
<gene>
    <name evidence="2" type="ORF">RN606_05525</name>
</gene>
<evidence type="ECO:0000313" key="3">
    <source>
        <dbReference type="Proteomes" id="UP001304125"/>
    </source>
</evidence>
<dbReference type="EMBL" id="CP134879">
    <property type="protein sequence ID" value="WNM25608.1"/>
    <property type="molecule type" value="Genomic_DNA"/>
</dbReference>
<proteinExistence type="predicted"/>
<name>A0AA96F899_9MICO</name>
<dbReference type="RefSeq" id="WP_313500822.1">
    <property type="nucleotide sequence ID" value="NZ_CP134879.1"/>
</dbReference>
<organism evidence="2 3">
    <name type="scientific">Demequina capsici</name>
    <dbReference type="NCBI Taxonomy" id="3075620"/>
    <lineage>
        <taxon>Bacteria</taxon>
        <taxon>Bacillati</taxon>
        <taxon>Actinomycetota</taxon>
        <taxon>Actinomycetes</taxon>
        <taxon>Micrococcales</taxon>
        <taxon>Demequinaceae</taxon>
        <taxon>Demequina</taxon>
    </lineage>
</organism>
<evidence type="ECO:0000256" key="1">
    <source>
        <dbReference type="SAM" id="MobiDB-lite"/>
    </source>
</evidence>
<dbReference type="AlphaFoldDB" id="A0AA96F899"/>
<keyword evidence="3" id="KW-1185">Reference proteome</keyword>
<dbReference type="Proteomes" id="UP001304125">
    <property type="component" value="Chromosome"/>
</dbReference>
<feature type="region of interest" description="Disordered" evidence="1">
    <location>
        <begin position="48"/>
        <end position="67"/>
    </location>
</feature>